<proteinExistence type="predicted"/>
<gene>
    <name evidence="1" type="ORF">HPB47_002768</name>
</gene>
<sequence>MKVIPFLDPSELYRPEHKKKEDFRNFTTDKMAEWTQFNKAAMPVMEALRLLNSLVDESDPDVDVPNIVHAFQTAEKIREAHPKADWFHLTGLIHDLGKMMAFFEEPQWAVVGDTFPVGCAYQDSIVYRDTSFVDNPDLGDNRYNTKLGIYAPNCGLEKVLMSWGHDEFMYQVLKNHGTTLPDEALYMIRFHSFYPWHSGGDYHYLCNSKDLEMLPWVREFNKFDLYSKSEEVPDIGALTPYYQSLIDKYVPGIVHW</sequence>
<protein>
    <submittedName>
        <fullName evidence="1">Uncharacterized protein</fullName>
    </submittedName>
</protein>
<accession>A0AC60PKB3</accession>
<evidence type="ECO:0000313" key="2">
    <source>
        <dbReference type="Proteomes" id="UP000805193"/>
    </source>
</evidence>
<reference evidence="1 2" key="1">
    <citation type="journal article" date="2020" name="Cell">
        <title>Large-Scale Comparative Analyses of Tick Genomes Elucidate Their Genetic Diversity and Vector Capacities.</title>
        <authorList>
            <consortium name="Tick Genome and Microbiome Consortium (TIGMIC)"/>
            <person name="Jia N."/>
            <person name="Wang J."/>
            <person name="Shi W."/>
            <person name="Du L."/>
            <person name="Sun Y."/>
            <person name="Zhan W."/>
            <person name="Jiang J.F."/>
            <person name="Wang Q."/>
            <person name="Zhang B."/>
            <person name="Ji P."/>
            <person name="Bell-Sakyi L."/>
            <person name="Cui X.M."/>
            <person name="Yuan T.T."/>
            <person name="Jiang B.G."/>
            <person name="Yang W.F."/>
            <person name="Lam T.T."/>
            <person name="Chang Q.C."/>
            <person name="Ding S.J."/>
            <person name="Wang X.J."/>
            <person name="Zhu J.G."/>
            <person name="Ruan X.D."/>
            <person name="Zhao L."/>
            <person name="Wei J.T."/>
            <person name="Ye R.Z."/>
            <person name="Que T.C."/>
            <person name="Du C.H."/>
            <person name="Zhou Y.H."/>
            <person name="Cheng J.X."/>
            <person name="Dai P.F."/>
            <person name="Guo W.B."/>
            <person name="Han X.H."/>
            <person name="Huang E.J."/>
            <person name="Li L.F."/>
            <person name="Wei W."/>
            <person name="Gao Y.C."/>
            <person name="Liu J.Z."/>
            <person name="Shao H.Z."/>
            <person name="Wang X."/>
            <person name="Wang C.C."/>
            <person name="Yang T.C."/>
            <person name="Huo Q.B."/>
            <person name="Li W."/>
            <person name="Chen H.Y."/>
            <person name="Chen S.E."/>
            <person name="Zhou L.G."/>
            <person name="Ni X.B."/>
            <person name="Tian J.H."/>
            <person name="Sheng Y."/>
            <person name="Liu T."/>
            <person name="Pan Y.S."/>
            <person name="Xia L.Y."/>
            <person name="Li J."/>
            <person name="Zhao F."/>
            <person name="Cao W.C."/>
        </authorList>
    </citation>
    <scope>NUCLEOTIDE SEQUENCE [LARGE SCALE GENOMIC DNA]</scope>
    <source>
        <strain evidence="1">Iper-2018</strain>
    </source>
</reference>
<name>A0AC60PKB3_IXOPE</name>
<comment type="caution">
    <text evidence="1">The sequence shown here is derived from an EMBL/GenBank/DDBJ whole genome shotgun (WGS) entry which is preliminary data.</text>
</comment>
<dbReference type="EMBL" id="JABSTQ010010380">
    <property type="protein sequence ID" value="KAG0421338.1"/>
    <property type="molecule type" value="Genomic_DNA"/>
</dbReference>
<organism evidence="1 2">
    <name type="scientific">Ixodes persulcatus</name>
    <name type="common">Taiga tick</name>
    <dbReference type="NCBI Taxonomy" id="34615"/>
    <lineage>
        <taxon>Eukaryota</taxon>
        <taxon>Metazoa</taxon>
        <taxon>Ecdysozoa</taxon>
        <taxon>Arthropoda</taxon>
        <taxon>Chelicerata</taxon>
        <taxon>Arachnida</taxon>
        <taxon>Acari</taxon>
        <taxon>Parasitiformes</taxon>
        <taxon>Ixodida</taxon>
        <taxon>Ixodoidea</taxon>
        <taxon>Ixodidae</taxon>
        <taxon>Ixodinae</taxon>
        <taxon>Ixodes</taxon>
    </lineage>
</organism>
<evidence type="ECO:0000313" key="1">
    <source>
        <dbReference type="EMBL" id="KAG0421338.1"/>
    </source>
</evidence>
<keyword evidence="2" id="KW-1185">Reference proteome</keyword>
<dbReference type="Proteomes" id="UP000805193">
    <property type="component" value="Unassembled WGS sequence"/>
</dbReference>